<keyword evidence="4 6" id="KW-1133">Transmembrane helix</keyword>
<feature type="transmembrane region" description="Helical" evidence="6">
    <location>
        <begin position="283"/>
        <end position="300"/>
    </location>
</feature>
<dbReference type="PANTHER" id="PTHR30353">
    <property type="entry name" value="INNER MEMBRANE PROTEIN DEDA-RELATED"/>
    <property type="match status" value="1"/>
</dbReference>
<feature type="transmembrane region" description="Helical" evidence="6">
    <location>
        <begin position="306"/>
        <end position="323"/>
    </location>
</feature>
<dbReference type="InterPro" id="IPR032818">
    <property type="entry name" value="DedA-like"/>
</dbReference>
<reference evidence="8" key="1">
    <citation type="journal article" date="2015" name="Nature">
        <title>Complex archaea that bridge the gap between prokaryotes and eukaryotes.</title>
        <authorList>
            <person name="Spang A."/>
            <person name="Saw J.H."/>
            <person name="Jorgensen S.L."/>
            <person name="Zaremba-Niedzwiedzka K."/>
            <person name="Martijn J."/>
            <person name="Lind A.E."/>
            <person name="van Eijk R."/>
            <person name="Schleper C."/>
            <person name="Guy L."/>
            <person name="Ettema T.J."/>
        </authorList>
    </citation>
    <scope>NUCLEOTIDE SEQUENCE</scope>
</reference>
<dbReference type="InterPro" id="IPR032816">
    <property type="entry name" value="VTT_dom"/>
</dbReference>
<accession>A0A0F9WZW9</accession>
<evidence type="ECO:0000256" key="3">
    <source>
        <dbReference type="ARBA" id="ARBA00022692"/>
    </source>
</evidence>
<organism evidence="8">
    <name type="scientific">marine sediment metagenome</name>
    <dbReference type="NCBI Taxonomy" id="412755"/>
    <lineage>
        <taxon>unclassified sequences</taxon>
        <taxon>metagenomes</taxon>
        <taxon>ecological metagenomes</taxon>
    </lineage>
</organism>
<evidence type="ECO:0000256" key="1">
    <source>
        <dbReference type="ARBA" id="ARBA00004651"/>
    </source>
</evidence>
<dbReference type="GO" id="GO:0005886">
    <property type="term" value="C:plasma membrane"/>
    <property type="evidence" value="ECO:0007669"/>
    <property type="project" value="UniProtKB-SubCell"/>
</dbReference>
<keyword evidence="5 6" id="KW-0472">Membrane</keyword>
<dbReference type="Pfam" id="PF09335">
    <property type="entry name" value="VTT_dom"/>
    <property type="match status" value="1"/>
</dbReference>
<dbReference type="EMBL" id="LAZR01000097">
    <property type="protein sequence ID" value="KKN92046.1"/>
    <property type="molecule type" value="Genomic_DNA"/>
</dbReference>
<feature type="transmembrane region" description="Helical" evidence="6">
    <location>
        <begin position="21"/>
        <end position="47"/>
    </location>
</feature>
<name>A0A0F9WZW9_9ZZZZ</name>
<proteinExistence type="predicted"/>
<evidence type="ECO:0000256" key="6">
    <source>
        <dbReference type="SAM" id="Phobius"/>
    </source>
</evidence>
<evidence type="ECO:0000256" key="4">
    <source>
        <dbReference type="ARBA" id="ARBA00022989"/>
    </source>
</evidence>
<feature type="transmembrane region" description="Helical" evidence="6">
    <location>
        <begin position="140"/>
        <end position="163"/>
    </location>
</feature>
<keyword evidence="2" id="KW-1003">Cell membrane</keyword>
<protein>
    <recommendedName>
        <fullName evidence="7">VTT domain-containing protein</fullName>
    </recommendedName>
</protein>
<evidence type="ECO:0000259" key="7">
    <source>
        <dbReference type="Pfam" id="PF09335"/>
    </source>
</evidence>
<feature type="domain" description="VTT" evidence="7">
    <location>
        <begin position="39"/>
        <end position="163"/>
    </location>
</feature>
<dbReference type="PANTHER" id="PTHR30353:SF15">
    <property type="entry name" value="INNER MEMBRANE PROTEIN YABI"/>
    <property type="match status" value="1"/>
</dbReference>
<feature type="transmembrane region" description="Helical" evidence="6">
    <location>
        <begin position="359"/>
        <end position="378"/>
    </location>
</feature>
<dbReference type="AlphaFoldDB" id="A0A0F9WZW9"/>
<evidence type="ECO:0000313" key="8">
    <source>
        <dbReference type="EMBL" id="KKN92046.1"/>
    </source>
</evidence>
<comment type="subcellular location">
    <subcellularLocation>
        <location evidence="1">Cell membrane</location>
        <topology evidence="1">Multi-pass membrane protein</topology>
    </subcellularLocation>
</comment>
<evidence type="ECO:0000256" key="2">
    <source>
        <dbReference type="ARBA" id="ARBA00022475"/>
    </source>
</evidence>
<feature type="transmembrane region" description="Helical" evidence="6">
    <location>
        <begin position="205"/>
        <end position="224"/>
    </location>
</feature>
<comment type="caution">
    <text evidence="8">The sequence shown here is derived from an EMBL/GenBank/DDBJ whole genome shotgun (WGS) entry which is preliminary data.</text>
</comment>
<feature type="transmembrane region" description="Helical" evidence="6">
    <location>
        <begin position="390"/>
        <end position="410"/>
    </location>
</feature>
<evidence type="ECO:0000256" key="5">
    <source>
        <dbReference type="ARBA" id="ARBA00023136"/>
    </source>
</evidence>
<gene>
    <name evidence="8" type="ORF">LCGC14_0211040</name>
</gene>
<feature type="transmembrane region" description="Helical" evidence="6">
    <location>
        <begin position="175"/>
        <end position="198"/>
    </location>
</feature>
<keyword evidence="3 6" id="KW-0812">Transmembrane</keyword>
<sequence length="411" mass="44194">MENLTTGLMAWLGDHSQWLGPAIFLIALIESLAVAGLLVPGVVLLVAVTAMAGSGNLDIFAALTWAFAGAVCGDLLSFALGRVFHQDIKRLAMFRRNPQWIEGGEAFFRRYGILSVIIGRFVGPVRPVIPMVAGMLDMPVLRFVLVNLLSALAWAPVYVLPGYMAGQAVHWPVPAFFWTQASALGAGLAVWAFATLMVLKTQERWAPLVASALALACLPLLHYVHPWLTIFQDTVTDWLTLSAAEFSGATAYLVATVTQPLFLLWLVLLPATALAVTMHWRQLIFLLLTLLLSMISAVAVGLALPSMTLAGSLAVTICLVVVCNRDQGFWRRTCWLVGMLPVLALLLTAHLVSLSITPLSAVASLLVACAASLLSLWLVDRGSVMATMPLPMRCLLPLWPIIAALLAGLVG</sequence>
<feature type="transmembrane region" description="Helical" evidence="6">
    <location>
        <begin position="251"/>
        <end position="276"/>
    </location>
</feature>
<feature type="transmembrane region" description="Helical" evidence="6">
    <location>
        <begin position="59"/>
        <end position="80"/>
    </location>
</feature>
<feature type="transmembrane region" description="Helical" evidence="6">
    <location>
        <begin position="335"/>
        <end position="353"/>
    </location>
</feature>